<organism evidence="1">
    <name type="scientific">groundwater metagenome</name>
    <dbReference type="NCBI Taxonomy" id="717931"/>
    <lineage>
        <taxon>unclassified sequences</taxon>
        <taxon>metagenomes</taxon>
        <taxon>ecological metagenomes</taxon>
    </lineage>
</organism>
<sequence>MEKAEACLKFINNKLKEVEESKISGNIEKYFFNLSSVVSDFAFVGDLYYIIEEYEKAKKCFSKAVEFDMEYIKIKREIGDKDRENFPIILNNGKNIAFL</sequence>
<dbReference type="InterPro" id="IPR011990">
    <property type="entry name" value="TPR-like_helical_dom_sf"/>
</dbReference>
<dbReference type="InterPro" id="IPR019734">
    <property type="entry name" value="TPR_rpt"/>
</dbReference>
<proteinExistence type="predicted"/>
<dbReference type="SUPFAM" id="SSF48452">
    <property type="entry name" value="TPR-like"/>
    <property type="match status" value="1"/>
</dbReference>
<dbReference type="EMBL" id="CCXY01000280">
    <property type="protein sequence ID" value="CEG13239.1"/>
    <property type="molecule type" value="Genomic_DNA"/>
</dbReference>
<dbReference type="AlphaFoldDB" id="A0A098ECJ6"/>
<accession>A0A098ECJ6</accession>
<protein>
    <submittedName>
        <fullName evidence="1">Uncharacterized protein</fullName>
    </submittedName>
</protein>
<name>A0A098ECJ6_9ZZZZ</name>
<dbReference type="PROSITE" id="PS50005">
    <property type="entry name" value="TPR"/>
    <property type="match status" value="1"/>
</dbReference>
<gene>
    <name evidence="1" type="ORF">MSIBF_A3500002</name>
</gene>
<evidence type="ECO:0000313" key="1">
    <source>
        <dbReference type="EMBL" id="CEG13239.1"/>
    </source>
</evidence>
<reference evidence="1" key="1">
    <citation type="submission" date="2014-09" db="EMBL/GenBank/DDBJ databases">
        <authorList>
            <person name="Probst J Alexander"/>
        </authorList>
    </citation>
    <scope>NUCLEOTIDE SEQUENCE</scope>
</reference>